<dbReference type="PANTHER" id="PTHR36959">
    <property type="entry name" value="ALTERED INHERITANCE OF MITOCHONDRIA PROTEIN 24, MITOCHONDRIAL"/>
    <property type="match status" value="1"/>
</dbReference>
<protein>
    <recommendedName>
        <fullName evidence="3 6">Altered inheritance of mitochondria protein 24, mitochondrial</fullName>
    </recommendedName>
</protein>
<dbReference type="Gene3D" id="3.60.160.10">
    <property type="entry name" value="Mitochondrial biogenesis AIM24"/>
    <property type="match status" value="1"/>
</dbReference>
<keyword evidence="8" id="KW-1185">Reference proteome</keyword>
<dbReference type="InterPro" id="IPR036983">
    <property type="entry name" value="AIM24_sf"/>
</dbReference>
<dbReference type="Proteomes" id="UP001590951">
    <property type="component" value="Unassembled WGS sequence"/>
</dbReference>
<keyword evidence="4" id="KW-0809">Transit peptide</keyword>
<dbReference type="InterPro" id="IPR016031">
    <property type="entry name" value="Trp_RNA-bd_attenuator-like_dom"/>
</dbReference>
<proteinExistence type="inferred from homology"/>
<organism evidence="7 8">
    <name type="scientific">Lepraria finkii</name>
    <dbReference type="NCBI Taxonomy" id="1340010"/>
    <lineage>
        <taxon>Eukaryota</taxon>
        <taxon>Fungi</taxon>
        <taxon>Dikarya</taxon>
        <taxon>Ascomycota</taxon>
        <taxon>Pezizomycotina</taxon>
        <taxon>Lecanoromycetes</taxon>
        <taxon>OSLEUM clade</taxon>
        <taxon>Lecanoromycetidae</taxon>
        <taxon>Lecanorales</taxon>
        <taxon>Lecanorineae</taxon>
        <taxon>Stereocaulaceae</taxon>
        <taxon>Lepraria</taxon>
    </lineage>
</organism>
<evidence type="ECO:0000256" key="2">
    <source>
        <dbReference type="ARBA" id="ARBA00009322"/>
    </source>
</evidence>
<keyword evidence="5 6" id="KW-0496">Mitochondrion</keyword>
<evidence type="ECO:0000256" key="1">
    <source>
        <dbReference type="ARBA" id="ARBA00004173"/>
    </source>
</evidence>
<dbReference type="EMBL" id="JBHFEH010000008">
    <property type="protein sequence ID" value="KAL2056409.1"/>
    <property type="molecule type" value="Genomic_DNA"/>
</dbReference>
<dbReference type="Pfam" id="PF01987">
    <property type="entry name" value="AIM24"/>
    <property type="match status" value="1"/>
</dbReference>
<name>A0ABR4BF09_9LECA</name>
<evidence type="ECO:0000313" key="8">
    <source>
        <dbReference type="Proteomes" id="UP001590951"/>
    </source>
</evidence>
<comment type="caution">
    <text evidence="7">The sequence shown here is derived from an EMBL/GenBank/DDBJ whole genome shotgun (WGS) entry which is preliminary data.</text>
</comment>
<evidence type="ECO:0000313" key="7">
    <source>
        <dbReference type="EMBL" id="KAL2056409.1"/>
    </source>
</evidence>
<gene>
    <name evidence="7" type="ORF">ABVK25_003432</name>
</gene>
<dbReference type="InterPro" id="IPR002838">
    <property type="entry name" value="AIM24"/>
</dbReference>
<reference evidence="7 8" key="1">
    <citation type="submission" date="2024-09" db="EMBL/GenBank/DDBJ databases">
        <title>Rethinking Asexuality: The Enigmatic Case of Functional Sexual Genes in Lepraria (Stereocaulaceae).</title>
        <authorList>
            <person name="Doellman M."/>
            <person name="Sun Y."/>
            <person name="Barcenas-Pena A."/>
            <person name="Lumbsch H.T."/>
            <person name="Grewe F."/>
        </authorList>
    </citation>
    <scope>NUCLEOTIDE SEQUENCE [LARGE SCALE GENOMIC DNA]</scope>
    <source>
        <strain evidence="7 8">Grewe 0041</strain>
    </source>
</reference>
<sequence length="378" mass="41103">MRAQLRGSSSLSGCFRAWNSLQFSLAVCRRSLQISTQSADALDINYTDPTPSSSGASPDARFEVLGSPFSLLSVSLSASQNLYTRKGSLVGLGGKPENVVSTLSMLEPFRRAPLRIPFLYQRISSTSPITALISTKAANTSMTTVHLDGTIDWMLVGRSLLAWTGQTLHITPTMNTKMRLAHWGGSRVTGRGLLALAGRGSISQVVLRDGESYVVHPSNIVAYTVNPTPPLTYRLKSFNLQIPNLGLSRLLPDTGFIRAMRESWTWQTFTRFSSTVRTWARKTIWGDRLFLEFHGPTTILLQTRAARISDVLTSQDVNEFADAQSGVVQPVVTLSQEKPMDAASHEKATVPVTVKAPKMSTASIGSDGKVTFEPVGGV</sequence>
<evidence type="ECO:0000256" key="4">
    <source>
        <dbReference type="ARBA" id="ARBA00022946"/>
    </source>
</evidence>
<dbReference type="SUPFAM" id="SSF51219">
    <property type="entry name" value="TRAP-like"/>
    <property type="match status" value="1"/>
</dbReference>
<comment type="similarity">
    <text evidence="2 6">Belongs to the AIM24 family.</text>
</comment>
<evidence type="ECO:0000256" key="3">
    <source>
        <dbReference type="ARBA" id="ARBA00013287"/>
    </source>
</evidence>
<evidence type="ECO:0000256" key="6">
    <source>
        <dbReference type="RuleBase" id="RU363045"/>
    </source>
</evidence>
<dbReference type="PANTHER" id="PTHR36959:SF2">
    <property type="entry name" value="ALTERED INHERITANCE OF MITOCHONDRIA PROTEIN 24, MITOCHONDRIAL"/>
    <property type="match status" value="1"/>
</dbReference>
<comment type="subcellular location">
    <subcellularLocation>
        <location evidence="1 6">Mitochondrion</location>
    </subcellularLocation>
</comment>
<evidence type="ECO:0000256" key="5">
    <source>
        <dbReference type="ARBA" id="ARBA00023128"/>
    </source>
</evidence>
<accession>A0ABR4BF09</accession>